<keyword evidence="2" id="KW-1185">Reference proteome</keyword>
<gene>
    <name evidence="1" type="ORF">TELCIR_17662</name>
</gene>
<feature type="non-terminal residue" evidence="1">
    <location>
        <position position="1"/>
    </location>
</feature>
<reference evidence="1 2" key="1">
    <citation type="submission" date="2015-09" db="EMBL/GenBank/DDBJ databases">
        <title>Draft genome of the parasitic nematode Teladorsagia circumcincta isolate WARC Sus (inbred).</title>
        <authorList>
            <person name="Mitreva M."/>
        </authorList>
    </citation>
    <scope>NUCLEOTIDE SEQUENCE [LARGE SCALE GENOMIC DNA]</scope>
    <source>
        <strain evidence="1 2">S</strain>
    </source>
</reference>
<dbReference type="AlphaFoldDB" id="A0A2G9TS54"/>
<evidence type="ECO:0000313" key="1">
    <source>
        <dbReference type="EMBL" id="PIO60831.1"/>
    </source>
</evidence>
<protein>
    <submittedName>
        <fullName evidence="1">Uncharacterized protein</fullName>
    </submittedName>
</protein>
<evidence type="ECO:0000313" key="2">
    <source>
        <dbReference type="Proteomes" id="UP000230423"/>
    </source>
</evidence>
<accession>A0A2G9TS54</accession>
<dbReference type="EMBL" id="KZ354701">
    <property type="protein sequence ID" value="PIO60831.1"/>
    <property type="molecule type" value="Genomic_DNA"/>
</dbReference>
<dbReference type="Proteomes" id="UP000230423">
    <property type="component" value="Unassembled WGS sequence"/>
</dbReference>
<sequence length="89" mass="9897">CRFVADVLESIRESCQMEEVRLELEMEKHTLRTDNQRDSGLPEIDGPDCLLSRPVNAILGGASLVPTFRRLSFNSLDSGVVEETCESNA</sequence>
<organism evidence="1 2">
    <name type="scientific">Teladorsagia circumcincta</name>
    <name type="common">Brown stomach worm</name>
    <name type="synonym">Ostertagia circumcincta</name>
    <dbReference type="NCBI Taxonomy" id="45464"/>
    <lineage>
        <taxon>Eukaryota</taxon>
        <taxon>Metazoa</taxon>
        <taxon>Ecdysozoa</taxon>
        <taxon>Nematoda</taxon>
        <taxon>Chromadorea</taxon>
        <taxon>Rhabditida</taxon>
        <taxon>Rhabditina</taxon>
        <taxon>Rhabditomorpha</taxon>
        <taxon>Strongyloidea</taxon>
        <taxon>Trichostrongylidae</taxon>
        <taxon>Teladorsagia</taxon>
    </lineage>
</organism>
<proteinExistence type="predicted"/>
<name>A0A2G9TS54_TELCI</name>